<dbReference type="AlphaFoldDB" id="A0A158JTD4"/>
<feature type="signal peptide" evidence="11">
    <location>
        <begin position="1"/>
        <end position="37"/>
    </location>
</feature>
<keyword evidence="7 11" id="KW-0732">Signal</keyword>
<gene>
    <name evidence="15" type="ORF">AWB74_04299</name>
</gene>
<dbReference type="Gene3D" id="2.60.40.4050">
    <property type="match status" value="1"/>
</dbReference>
<feature type="chain" id="PRO_5007627409" evidence="11">
    <location>
        <begin position="38"/>
        <end position="397"/>
    </location>
</feature>
<dbReference type="Proteomes" id="UP000055019">
    <property type="component" value="Unassembled WGS sequence"/>
</dbReference>
<comment type="similarity">
    <text evidence="3">Belongs to the autotransporter-2 (AT-2) (TC 1.B.40) family.</text>
</comment>
<evidence type="ECO:0000256" key="2">
    <source>
        <dbReference type="ARBA" id="ARBA00004442"/>
    </source>
</evidence>
<evidence type="ECO:0000256" key="10">
    <source>
        <dbReference type="ARBA" id="ARBA00023237"/>
    </source>
</evidence>
<dbReference type="GO" id="GO:0009279">
    <property type="term" value="C:cell outer membrane"/>
    <property type="evidence" value="ECO:0007669"/>
    <property type="project" value="UniProtKB-SubCell"/>
</dbReference>
<evidence type="ECO:0000259" key="12">
    <source>
        <dbReference type="Pfam" id="PF03895"/>
    </source>
</evidence>
<dbReference type="GO" id="GO:0015031">
    <property type="term" value="P:protein transport"/>
    <property type="evidence" value="ECO:0007669"/>
    <property type="project" value="UniProtKB-KW"/>
</dbReference>
<evidence type="ECO:0000313" key="16">
    <source>
        <dbReference type="Proteomes" id="UP000055019"/>
    </source>
</evidence>
<dbReference type="RefSeq" id="WP_061148744.1">
    <property type="nucleotide sequence ID" value="NZ_FCOM02000019.1"/>
</dbReference>
<keyword evidence="4" id="KW-0813">Transport</keyword>
<evidence type="ECO:0000256" key="1">
    <source>
        <dbReference type="ARBA" id="ARBA00004241"/>
    </source>
</evidence>
<evidence type="ECO:0000256" key="3">
    <source>
        <dbReference type="ARBA" id="ARBA00005848"/>
    </source>
</evidence>
<evidence type="ECO:0000259" key="14">
    <source>
        <dbReference type="Pfam" id="PF05662"/>
    </source>
</evidence>
<dbReference type="InterPro" id="IPR008640">
    <property type="entry name" value="Adhesin_Head_dom"/>
</dbReference>
<evidence type="ECO:0000259" key="13">
    <source>
        <dbReference type="Pfam" id="PF05658"/>
    </source>
</evidence>
<dbReference type="EMBL" id="FCOM02000019">
    <property type="protein sequence ID" value="SAL72048.1"/>
    <property type="molecule type" value="Genomic_DNA"/>
</dbReference>
<evidence type="ECO:0000256" key="8">
    <source>
        <dbReference type="ARBA" id="ARBA00022927"/>
    </source>
</evidence>
<evidence type="ECO:0000313" key="15">
    <source>
        <dbReference type="EMBL" id="SAL72048.1"/>
    </source>
</evidence>
<dbReference type="Pfam" id="PF05658">
    <property type="entry name" value="YadA_head"/>
    <property type="match status" value="1"/>
</dbReference>
<proteinExistence type="inferred from homology"/>
<accession>A0A158JTD4</accession>
<evidence type="ECO:0000256" key="7">
    <source>
        <dbReference type="ARBA" id="ARBA00022729"/>
    </source>
</evidence>
<dbReference type="OrthoDB" id="1632057at2"/>
<evidence type="ECO:0000256" key="9">
    <source>
        <dbReference type="ARBA" id="ARBA00023136"/>
    </source>
</evidence>
<organism evidence="15 16">
    <name type="scientific">Caballeronia arvi</name>
    <dbReference type="NCBI Taxonomy" id="1777135"/>
    <lineage>
        <taxon>Bacteria</taxon>
        <taxon>Pseudomonadati</taxon>
        <taxon>Pseudomonadota</taxon>
        <taxon>Betaproteobacteria</taxon>
        <taxon>Burkholderiales</taxon>
        <taxon>Burkholderiaceae</taxon>
        <taxon>Caballeronia</taxon>
    </lineage>
</organism>
<feature type="domain" description="Trimeric autotransporter adhesin YadA-like C-terminal membrane anchor" evidence="12">
    <location>
        <begin position="339"/>
        <end position="397"/>
    </location>
</feature>
<keyword evidence="10" id="KW-0998">Cell outer membrane</keyword>
<evidence type="ECO:0000256" key="11">
    <source>
        <dbReference type="SAM" id="SignalP"/>
    </source>
</evidence>
<dbReference type="Pfam" id="PF05662">
    <property type="entry name" value="YadA_stalk"/>
    <property type="match status" value="3"/>
</dbReference>
<comment type="subcellular location">
    <subcellularLocation>
        <location evidence="2">Cell outer membrane</location>
    </subcellularLocation>
    <subcellularLocation>
        <location evidence="1">Cell surface</location>
    </subcellularLocation>
</comment>
<feature type="domain" description="Trimeric autotransporter adhesin YadA-like stalk" evidence="14">
    <location>
        <begin position="190"/>
        <end position="232"/>
    </location>
</feature>
<dbReference type="Gene3D" id="3.30.1300.30">
    <property type="entry name" value="GSPII I/J protein-like"/>
    <property type="match status" value="1"/>
</dbReference>
<name>A0A158JTD4_9BURK</name>
<keyword evidence="5" id="KW-1134">Transmembrane beta strand</keyword>
<dbReference type="InterPro" id="IPR045584">
    <property type="entry name" value="Pilin-like"/>
</dbReference>
<evidence type="ECO:0000256" key="5">
    <source>
        <dbReference type="ARBA" id="ARBA00022452"/>
    </source>
</evidence>
<evidence type="ECO:0000256" key="6">
    <source>
        <dbReference type="ARBA" id="ARBA00022692"/>
    </source>
</evidence>
<dbReference type="GO" id="GO:0009986">
    <property type="term" value="C:cell surface"/>
    <property type="evidence" value="ECO:0007669"/>
    <property type="project" value="UniProtKB-SubCell"/>
</dbReference>
<reference evidence="15" key="1">
    <citation type="submission" date="2016-01" db="EMBL/GenBank/DDBJ databases">
        <authorList>
            <person name="Peeters C."/>
        </authorList>
    </citation>
    <scope>NUCLEOTIDE SEQUENCE [LARGE SCALE GENOMIC DNA]</scope>
    <source>
        <strain evidence="15">LMG 29317</strain>
    </source>
</reference>
<keyword evidence="9" id="KW-0472">Membrane</keyword>
<dbReference type="InterPro" id="IPR008635">
    <property type="entry name" value="Coiled_stalk_dom"/>
</dbReference>
<dbReference type="InterPro" id="IPR011049">
    <property type="entry name" value="Serralysin-like_metalloprot_C"/>
</dbReference>
<keyword evidence="8" id="KW-0653">Protein transport</keyword>
<dbReference type="Pfam" id="PF03895">
    <property type="entry name" value="YadA_anchor"/>
    <property type="match status" value="1"/>
</dbReference>
<feature type="domain" description="Trimeric autotransporter adhesin YadA-like stalk" evidence="14">
    <location>
        <begin position="291"/>
        <end position="329"/>
    </location>
</feature>
<dbReference type="Gene3D" id="1.20.5.170">
    <property type="match status" value="2"/>
</dbReference>
<dbReference type="SUPFAM" id="SSF54523">
    <property type="entry name" value="Pili subunits"/>
    <property type="match status" value="1"/>
</dbReference>
<sequence length="397" mass="39991">MKFSTGIKSNKAASAGVLLLGASAAALVVAYSAPASAAYLEMCNKDDGYKIDSNSKQSNLSGCGAANTVDLRNSTSSITMGTAGDGVLDMSATSKIQMDQYLDMTGNKVTNVANGDISATSTDAVNGSQLYAINQQVTQNTADISNINTQLSSGNVGLVRQDATTRNITVAKDTDGTVVDMTGTQGTRTVTGVSAGALTATSTDAVNGSQLYQTNANVTDLTQRVNNVEATGSAFMASQAAQPAAMATGNGAIAIGDGAKATGANSVALGNGSVADEDNTVSVGSAGNERRVTNVAAGVKGTDAVNMNQLNAVQSNVNTVARQAFAGIAAAMAMPNLTPSQPGKTVVAAGVANYKGYSAVGIGGTYRSMNNRWLVNAAASFTPHGDTGVRGQVGYEF</sequence>
<keyword evidence="6" id="KW-0812">Transmembrane</keyword>
<feature type="domain" description="Trimeric autotransporter adhesin YadA-like stalk" evidence="14">
    <location>
        <begin position="108"/>
        <end position="150"/>
    </location>
</feature>
<keyword evidence="16" id="KW-1185">Reference proteome</keyword>
<protein>
    <submittedName>
        <fullName evidence="15">YadA domain-containing protein</fullName>
    </submittedName>
</protein>
<dbReference type="InterPro" id="IPR005594">
    <property type="entry name" value="YadA_C"/>
</dbReference>
<dbReference type="SUPFAM" id="SSF101967">
    <property type="entry name" value="Adhesin YadA, collagen-binding domain"/>
    <property type="match status" value="3"/>
</dbReference>
<comment type="caution">
    <text evidence="15">The sequence shown here is derived from an EMBL/GenBank/DDBJ whole genome shotgun (WGS) entry which is preliminary data.</text>
</comment>
<feature type="domain" description="Trimeric autotransporter adhesin YadA-like head" evidence="13">
    <location>
        <begin position="247"/>
        <end position="273"/>
    </location>
</feature>
<evidence type="ECO:0000256" key="4">
    <source>
        <dbReference type="ARBA" id="ARBA00022448"/>
    </source>
</evidence>